<keyword evidence="5" id="KW-0446">Lipid-binding</keyword>
<dbReference type="Proteomes" id="UP000034805">
    <property type="component" value="Unassembled WGS sequence"/>
</dbReference>
<accession>A0A0P7UZ59</accession>
<dbReference type="PRINTS" id="PR00178">
    <property type="entry name" value="FATTYACIDBP"/>
</dbReference>
<dbReference type="PROSITE" id="PS00214">
    <property type="entry name" value="FABP"/>
    <property type="match status" value="1"/>
</dbReference>
<dbReference type="InterPro" id="IPR031259">
    <property type="entry name" value="ILBP"/>
</dbReference>
<dbReference type="InterPro" id="IPR000463">
    <property type="entry name" value="Fatty_acid-bd"/>
</dbReference>
<evidence type="ECO:0000256" key="4">
    <source>
        <dbReference type="ARBA" id="ARBA00022490"/>
    </source>
</evidence>
<feature type="domain" description="Cytosolic fatty-acid binding proteins" evidence="6">
    <location>
        <begin position="5"/>
        <end position="22"/>
    </location>
</feature>
<dbReference type="GO" id="GO:0005737">
    <property type="term" value="C:cytoplasm"/>
    <property type="evidence" value="ECO:0007669"/>
    <property type="project" value="UniProtKB-SubCell"/>
</dbReference>
<dbReference type="SUPFAM" id="SSF50814">
    <property type="entry name" value="Lipocalins"/>
    <property type="match status" value="1"/>
</dbReference>
<evidence type="ECO:0000256" key="2">
    <source>
        <dbReference type="ARBA" id="ARBA00008390"/>
    </source>
</evidence>
<comment type="subcellular location">
    <subcellularLocation>
        <location evidence="1">Cytoplasm</location>
    </subcellularLocation>
</comment>
<evidence type="ECO:0000259" key="6">
    <source>
        <dbReference type="PROSITE" id="PS00214"/>
    </source>
</evidence>
<reference evidence="7 8" key="1">
    <citation type="submission" date="2015-08" db="EMBL/GenBank/DDBJ databases">
        <title>The genome of the Asian arowana (Scleropages formosus).</title>
        <authorList>
            <person name="Tan M.H."/>
            <person name="Gan H.M."/>
            <person name="Croft L.J."/>
            <person name="Austin C.M."/>
        </authorList>
    </citation>
    <scope>NUCLEOTIDE SEQUENCE [LARGE SCALE GENOMIC DNA]</scope>
    <source>
        <strain evidence="7">Aro1</strain>
    </source>
</reference>
<evidence type="ECO:0000313" key="8">
    <source>
        <dbReference type="Proteomes" id="UP000034805"/>
    </source>
</evidence>
<proteinExistence type="inferred from homology"/>
<dbReference type="InterPro" id="IPR012674">
    <property type="entry name" value="Calycin"/>
</dbReference>
<comment type="caution">
    <text evidence="7">The sequence shown here is derived from an EMBL/GenBank/DDBJ whole genome shotgun (WGS) entry which is preliminary data.</text>
</comment>
<evidence type="ECO:0000256" key="3">
    <source>
        <dbReference type="ARBA" id="ARBA00022448"/>
    </source>
</evidence>
<organism evidence="7 8">
    <name type="scientific">Scleropages formosus</name>
    <name type="common">Asian bonytongue</name>
    <name type="synonym">Osteoglossum formosum</name>
    <dbReference type="NCBI Taxonomy" id="113540"/>
    <lineage>
        <taxon>Eukaryota</taxon>
        <taxon>Metazoa</taxon>
        <taxon>Chordata</taxon>
        <taxon>Craniata</taxon>
        <taxon>Vertebrata</taxon>
        <taxon>Euteleostomi</taxon>
        <taxon>Actinopterygii</taxon>
        <taxon>Neopterygii</taxon>
        <taxon>Teleostei</taxon>
        <taxon>Osteoglossocephala</taxon>
        <taxon>Osteoglossomorpha</taxon>
        <taxon>Osteoglossiformes</taxon>
        <taxon>Osteoglossidae</taxon>
        <taxon>Scleropages</taxon>
    </lineage>
</organism>
<evidence type="ECO:0000256" key="5">
    <source>
        <dbReference type="ARBA" id="ARBA00023121"/>
    </source>
</evidence>
<keyword evidence="4" id="KW-0963">Cytoplasm</keyword>
<sequence>MAFSGKYEVESQENYDDFLKLIGFPEDVIEKGRDFKIITEVAQNGNEFTWSQVYPTKTMTNKFVIDQECEMETMAGKKFKATVTMEDGKLSVRFPNYHHTVEICGSKLIECSTASGAKGAVTMKKISKRIS</sequence>
<dbReference type="PANTHER" id="PTHR11955">
    <property type="entry name" value="FATTY ACID BINDING PROTEIN"/>
    <property type="match status" value="1"/>
</dbReference>
<dbReference type="STRING" id="113540.ENSSFOP00015024706"/>
<evidence type="ECO:0000313" key="7">
    <source>
        <dbReference type="EMBL" id="KPP75492.1"/>
    </source>
</evidence>
<gene>
    <name evidence="7" type="ORF">Z043_105264</name>
</gene>
<evidence type="ECO:0000256" key="1">
    <source>
        <dbReference type="ARBA" id="ARBA00004496"/>
    </source>
</evidence>
<name>A0A0P7UZ59_SCLFO</name>
<dbReference type="FunFam" id="2.40.128.20:FF:000006">
    <property type="entry name" value="Fatty acid-binding protein, liver"/>
    <property type="match status" value="1"/>
</dbReference>
<dbReference type="Pfam" id="PF14651">
    <property type="entry name" value="Lipocalin_7"/>
    <property type="match status" value="1"/>
</dbReference>
<protein>
    <submittedName>
        <fullName evidence="7">Gastrotropin-like</fullName>
    </submittedName>
</protein>
<dbReference type="EMBL" id="JARO02001430">
    <property type="protein sequence ID" value="KPP75492.1"/>
    <property type="molecule type" value="Genomic_DNA"/>
</dbReference>
<keyword evidence="3" id="KW-0813">Transport</keyword>
<dbReference type="GO" id="GO:0008289">
    <property type="term" value="F:lipid binding"/>
    <property type="evidence" value="ECO:0007669"/>
    <property type="project" value="UniProtKB-KW"/>
</dbReference>
<dbReference type="Gene3D" id="2.40.128.20">
    <property type="match status" value="1"/>
</dbReference>
<dbReference type="AlphaFoldDB" id="A0A0P7UZ59"/>
<comment type="similarity">
    <text evidence="2">Belongs to the calycin superfamily. Fatty-acid binding protein (FABP) family.</text>
</comment>